<protein>
    <submittedName>
        <fullName evidence="1">Uncharacterized protein</fullName>
    </submittedName>
</protein>
<proteinExistence type="predicted"/>
<evidence type="ECO:0000313" key="1">
    <source>
        <dbReference type="EMBL" id="QJA70695.1"/>
    </source>
</evidence>
<reference evidence="1" key="1">
    <citation type="submission" date="2020-03" db="EMBL/GenBank/DDBJ databases">
        <title>The deep terrestrial virosphere.</title>
        <authorList>
            <person name="Holmfeldt K."/>
            <person name="Nilsson E."/>
            <person name="Simone D."/>
            <person name="Lopez-Fernandez M."/>
            <person name="Wu X."/>
            <person name="de Brujin I."/>
            <person name="Lundin D."/>
            <person name="Andersson A."/>
            <person name="Bertilsson S."/>
            <person name="Dopson M."/>
        </authorList>
    </citation>
    <scope>NUCLEOTIDE SEQUENCE</scope>
    <source>
        <strain evidence="1">MM415A03590</strain>
    </source>
</reference>
<dbReference type="AlphaFoldDB" id="A0A6M3JNQ8"/>
<organism evidence="1">
    <name type="scientific">viral metagenome</name>
    <dbReference type="NCBI Taxonomy" id="1070528"/>
    <lineage>
        <taxon>unclassified sequences</taxon>
        <taxon>metagenomes</taxon>
        <taxon>organismal metagenomes</taxon>
    </lineage>
</organism>
<sequence>MKSLIMEYQKRLGDPHLIKCNYPNMKLLDFKLRRAIGKTEDIKVAKASHNVVRSMEAGEQFCRVCGKDLQVVGIARVNDYLVLRHKYCKAPICLDCSRNKPDSFYKAFALGVARLSNWGNEVESDIEL</sequence>
<accession>A0A6M3JNQ8</accession>
<gene>
    <name evidence="1" type="ORF">MM415A03590_0008</name>
</gene>
<name>A0A6M3JNQ8_9ZZZZ</name>
<dbReference type="EMBL" id="MT141813">
    <property type="protein sequence ID" value="QJA70695.1"/>
    <property type="molecule type" value="Genomic_DNA"/>
</dbReference>